<reference evidence="2" key="1">
    <citation type="submission" date="2023-02" db="EMBL/GenBank/DDBJ databases">
        <title>Georgenia sp.10Sc9-8, isolated from a soil sample collected from the Taklamakan desert.</title>
        <authorList>
            <person name="Liu S."/>
        </authorList>
    </citation>
    <scope>NUCLEOTIDE SEQUENCE</scope>
    <source>
        <strain evidence="2">10Sc9-8</strain>
    </source>
</reference>
<dbReference type="GO" id="GO:0008168">
    <property type="term" value="F:methyltransferase activity"/>
    <property type="evidence" value="ECO:0007669"/>
    <property type="project" value="UniProtKB-KW"/>
</dbReference>
<dbReference type="EMBL" id="JARACI010000665">
    <property type="protein sequence ID" value="MDD9205810.1"/>
    <property type="molecule type" value="Genomic_DNA"/>
</dbReference>
<dbReference type="GO" id="GO:0032259">
    <property type="term" value="P:methylation"/>
    <property type="evidence" value="ECO:0007669"/>
    <property type="project" value="UniProtKB-KW"/>
</dbReference>
<evidence type="ECO:0000313" key="3">
    <source>
        <dbReference type="Proteomes" id="UP001165561"/>
    </source>
</evidence>
<sequence length="189" mass="19877">MDTAGLTKLLEPQGWALLAELPPYAEEEALHLADRLRRRGADPELVTAALTQSRLRARARAKFGEFAEQMLFTATGLEQATRLVVAAHHARRYAAAGCSRVADLGCGLGGDAMALSALGVPVLAVDADEATAALATVNLRHFPTATVHHGDALALDLTAEGVDAVYADPARRTAGGRRTFDPAAYAPPL</sequence>
<dbReference type="InterPro" id="IPR041698">
    <property type="entry name" value="Methyltransf_25"/>
</dbReference>
<dbReference type="Proteomes" id="UP001165561">
    <property type="component" value="Unassembled WGS sequence"/>
</dbReference>
<gene>
    <name evidence="2" type="ORF">PU560_04925</name>
</gene>
<evidence type="ECO:0000313" key="2">
    <source>
        <dbReference type="EMBL" id="MDD9205810.1"/>
    </source>
</evidence>
<dbReference type="Gene3D" id="3.40.50.150">
    <property type="entry name" value="Vaccinia Virus protein VP39"/>
    <property type="match status" value="1"/>
</dbReference>
<dbReference type="InterPro" id="IPR029063">
    <property type="entry name" value="SAM-dependent_MTases_sf"/>
</dbReference>
<organism evidence="2 3">
    <name type="scientific">Georgenia halotolerans</name>
    <dbReference type="NCBI Taxonomy" id="3028317"/>
    <lineage>
        <taxon>Bacteria</taxon>
        <taxon>Bacillati</taxon>
        <taxon>Actinomycetota</taxon>
        <taxon>Actinomycetes</taxon>
        <taxon>Micrococcales</taxon>
        <taxon>Bogoriellaceae</taxon>
        <taxon>Georgenia</taxon>
    </lineage>
</organism>
<keyword evidence="3" id="KW-1185">Reference proteome</keyword>
<dbReference type="Pfam" id="PF13649">
    <property type="entry name" value="Methyltransf_25"/>
    <property type="match status" value="1"/>
</dbReference>
<accession>A0ABT5TXC7</accession>
<proteinExistence type="predicted"/>
<comment type="caution">
    <text evidence="2">The sequence shown here is derived from an EMBL/GenBank/DDBJ whole genome shotgun (WGS) entry which is preliminary data.</text>
</comment>
<dbReference type="CDD" id="cd02440">
    <property type="entry name" value="AdoMet_MTases"/>
    <property type="match status" value="1"/>
</dbReference>
<feature type="domain" description="Methyltransferase" evidence="1">
    <location>
        <begin position="101"/>
        <end position="167"/>
    </location>
</feature>
<evidence type="ECO:0000259" key="1">
    <source>
        <dbReference type="Pfam" id="PF13649"/>
    </source>
</evidence>
<feature type="non-terminal residue" evidence="2">
    <location>
        <position position="189"/>
    </location>
</feature>
<keyword evidence="2" id="KW-0489">Methyltransferase</keyword>
<protein>
    <submittedName>
        <fullName evidence="2">Class I SAM-dependent methyltransferase</fullName>
    </submittedName>
</protein>
<name>A0ABT5TXC7_9MICO</name>
<dbReference type="SUPFAM" id="SSF53335">
    <property type="entry name" value="S-adenosyl-L-methionine-dependent methyltransferases"/>
    <property type="match status" value="1"/>
</dbReference>
<keyword evidence="2" id="KW-0808">Transferase</keyword>